<reference evidence="2" key="1">
    <citation type="submission" date="2013-01" db="EMBL/GenBank/DDBJ databases">
        <title>Draft Genome Sequence of a Mulberry Tree, Morus notabilis C.K. Schneid.</title>
        <authorList>
            <person name="He N."/>
            <person name="Zhao S."/>
        </authorList>
    </citation>
    <scope>NUCLEOTIDE SEQUENCE</scope>
</reference>
<dbReference type="Proteomes" id="UP000030645">
    <property type="component" value="Unassembled WGS sequence"/>
</dbReference>
<protein>
    <submittedName>
        <fullName evidence="1">Uncharacterized protein</fullName>
    </submittedName>
</protein>
<evidence type="ECO:0000313" key="2">
    <source>
        <dbReference type="Proteomes" id="UP000030645"/>
    </source>
</evidence>
<sequence>MSGTNVLSKPYVRKLPARVVCAEKLAAVCYNYKADVRKLLETSETTRIRISGWQIRFRIG</sequence>
<gene>
    <name evidence="1" type="ORF">L484_024174</name>
</gene>
<proteinExistence type="predicted"/>
<keyword evidence="2" id="KW-1185">Reference proteome</keyword>
<accession>W9SBF8</accession>
<dbReference type="AlphaFoldDB" id="W9SBF8"/>
<organism evidence="1 2">
    <name type="scientific">Morus notabilis</name>
    <dbReference type="NCBI Taxonomy" id="981085"/>
    <lineage>
        <taxon>Eukaryota</taxon>
        <taxon>Viridiplantae</taxon>
        <taxon>Streptophyta</taxon>
        <taxon>Embryophyta</taxon>
        <taxon>Tracheophyta</taxon>
        <taxon>Spermatophyta</taxon>
        <taxon>Magnoliopsida</taxon>
        <taxon>eudicotyledons</taxon>
        <taxon>Gunneridae</taxon>
        <taxon>Pentapetalae</taxon>
        <taxon>rosids</taxon>
        <taxon>fabids</taxon>
        <taxon>Rosales</taxon>
        <taxon>Moraceae</taxon>
        <taxon>Moreae</taxon>
        <taxon>Morus</taxon>
    </lineage>
</organism>
<name>W9SBF8_9ROSA</name>
<evidence type="ECO:0000313" key="1">
    <source>
        <dbReference type="EMBL" id="EXB97313.1"/>
    </source>
</evidence>
<dbReference type="EMBL" id="KE345262">
    <property type="protein sequence ID" value="EXB97313.1"/>
    <property type="molecule type" value="Genomic_DNA"/>
</dbReference>